<comment type="similarity">
    <text evidence="4">Belongs to the ELP5 family.</text>
</comment>
<dbReference type="GO" id="GO:0005829">
    <property type="term" value="C:cytosol"/>
    <property type="evidence" value="ECO:0007669"/>
    <property type="project" value="TreeGrafter"/>
</dbReference>
<evidence type="ECO:0000256" key="7">
    <source>
        <dbReference type="ARBA" id="ARBA00022694"/>
    </source>
</evidence>
<dbReference type="PANTHER" id="PTHR15641:SF1">
    <property type="entry name" value="ELONGATOR COMPLEX PROTEIN 5"/>
    <property type="match status" value="1"/>
</dbReference>
<feature type="region of interest" description="Disordered" evidence="9">
    <location>
        <begin position="274"/>
        <end position="327"/>
    </location>
</feature>
<feature type="region of interest" description="Disordered" evidence="9">
    <location>
        <begin position="561"/>
        <end position="607"/>
    </location>
</feature>
<evidence type="ECO:0000256" key="9">
    <source>
        <dbReference type="SAM" id="MobiDB-lite"/>
    </source>
</evidence>
<dbReference type="GO" id="GO:0000049">
    <property type="term" value="F:tRNA binding"/>
    <property type="evidence" value="ECO:0007669"/>
    <property type="project" value="TreeGrafter"/>
</dbReference>
<evidence type="ECO:0000256" key="8">
    <source>
        <dbReference type="ARBA" id="ARBA00023242"/>
    </source>
</evidence>
<evidence type="ECO:0000256" key="1">
    <source>
        <dbReference type="ARBA" id="ARBA00004123"/>
    </source>
</evidence>
<feature type="compositionally biased region" description="Acidic residues" evidence="9">
    <location>
        <begin position="590"/>
        <end position="607"/>
    </location>
</feature>
<dbReference type="Pfam" id="PF10483">
    <property type="entry name" value="Elong_Iki1"/>
    <property type="match status" value="1"/>
</dbReference>
<keyword evidence="11" id="KW-1185">Reference proteome</keyword>
<evidence type="ECO:0000256" key="5">
    <source>
        <dbReference type="ARBA" id="ARBA00020264"/>
    </source>
</evidence>
<dbReference type="AlphaFoldDB" id="A0A177TUZ5"/>
<evidence type="ECO:0000313" key="11">
    <source>
        <dbReference type="Proteomes" id="UP000077521"/>
    </source>
</evidence>
<dbReference type="UniPathway" id="UPA00988"/>
<dbReference type="GO" id="GO:0033588">
    <property type="term" value="C:elongator holoenzyme complex"/>
    <property type="evidence" value="ECO:0007669"/>
    <property type="project" value="InterPro"/>
</dbReference>
<keyword evidence="6" id="KW-0963">Cytoplasm</keyword>
<reference evidence="10" key="1">
    <citation type="submission" date="2016-04" db="EMBL/GenBank/DDBJ databases">
        <authorList>
            <person name="Nguyen H.D."/>
            <person name="Samba Siva P."/>
            <person name="Cullis J."/>
            <person name="Levesque C.A."/>
            <person name="Hambleton S."/>
        </authorList>
    </citation>
    <scope>NUCLEOTIDE SEQUENCE</scope>
    <source>
        <strain evidence="10">DAOMC 236416</strain>
    </source>
</reference>
<evidence type="ECO:0000256" key="6">
    <source>
        <dbReference type="ARBA" id="ARBA00022490"/>
    </source>
</evidence>
<evidence type="ECO:0000256" key="4">
    <source>
        <dbReference type="ARBA" id="ARBA00009567"/>
    </source>
</evidence>
<accession>A0A177TUZ5</accession>
<dbReference type="PANTHER" id="PTHR15641">
    <property type="entry name" value="ELONGATOR COMPLEX PROTEIN 5"/>
    <property type="match status" value="1"/>
</dbReference>
<dbReference type="GO" id="GO:0002098">
    <property type="term" value="P:tRNA wobble uridine modification"/>
    <property type="evidence" value="ECO:0007669"/>
    <property type="project" value="InterPro"/>
</dbReference>
<dbReference type="InterPro" id="IPR019519">
    <property type="entry name" value="Elp5"/>
</dbReference>
<comment type="caution">
    <text evidence="10">The sequence shown here is derived from an EMBL/GenBank/DDBJ whole genome shotgun (WGS) entry which is preliminary data.</text>
</comment>
<dbReference type="GO" id="GO:0005634">
    <property type="term" value="C:nucleus"/>
    <property type="evidence" value="ECO:0007669"/>
    <property type="project" value="UniProtKB-SubCell"/>
</dbReference>
<comment type="pathway">
    <text evidence="3">tRNA modification; 5-methoxycarbonylmethyl-2-thiouridine-tRNA biosynthesis.</text>
</comment>
<keyword evidence="8" id="KW-0539">Nucleus</keyword>
<reference evidence="10" key="2">
    <citation type="journal article" date="2019" name="IMA Fungus">
        <title>Genome sequencing and comparison of five Tilletia species to identify candidate genes for the detection of regulated species infecting wheat.</title>
        <authorList>
            <person name="Nguyen H.D.T."/>
            <person name="Sultana T."/>
            <person name="Kesanakurti P."/>
            <person name="Hambleton S."/>
        </authorList>
    </citation>
    <scope>NUCLEOTIDE SEQUENCE</scope>
    <source>
        <strain evidence="10">DAOMC 236416</strain>
    </source>
</reference>
<sequence length="607" mass="64620">MSSRSSRSSATAEATASSSSILKKVLFDHSANVRSLVVLQDCLVQSSAPIIREVVARGVDVQSGKTITVLACALRRPQLYLSGSSSSIDAAVEDGRLVLLDGSTFFPEFGVISSSRRIQGDSDNGSRTFEDLPDLLAKVRDVVDKAGWSSRVTVIIDSVEELVERSPGGVFETTKFISEVLGSLNGMSRLILGLKLDHPSRSSAGLFDHLCSPLIWPSNPTQSEPSRGTTTIIRLHPPGFIAHIYRTYGLRPPVTKGEIAASLESEDLIVAGQSSSSSSAAALPAKTDTGVTRVRRTAEDHHQEQQREKDLAASKQKQRDSSHPQDAKFWEISSLLATRGDASLGGRRGQGAQAELGWWTLDRSSGGAGLIEALSSPNISSLTTREGQAITLLDVLGSKRDDKGRRGAGAGSGRRGVEEGSSGLDADSASLGLVLLEAKHRTQSGKLEEEILGCSCSSSGRLRLHALDMVDSGAATTTTTAPPPPSATQLRHTPQKESTQERGIPSLATPRTAMSNPLSFNLTETEEQRARRAEVPLPYAHMQSQEPIMFDEGRMGIVASSSSTAAVGEGPSLGGARRGHTGNSTILFEPESDDDEDDEDPDDDLDF</sequence>
<comment type="subcellular location">
    <subcellularLocation>
        <location evidence="2">Cytoplasm</location>
    </subcellularLocation>
    <subcellularLocation>
        <location evidence="1">Nucleus</location>
    </subcellularLocation>
</comment>
<feature type="region of interest" description="Disordered" evidence="9">
    <location>
        <begin position="474"/>
        <end position="502"/>
    </location>
</feature>
<keyword evidence="7" id="KW-0819">tRNA processing</keyword>
<feature type="region of interest" description="Disordered" evidence="9">
    <location>
        <begin position="399"/>
        <end position="424"/>
    </location>
</feature>
<evidence type="ECO:0000313" key="10">
    <source>
        <dbReference type="EMBL" id="KAE8255194.1"/>
    </source>
</evidence>
<protein>
    <recommendedName>
        <fullName evidence="5">Elongator complex protein 5</fullName>
    </recommendedName>
</protein>
<gene>
    <name evidence="10" type="ORF">A4X13_0g3127</name>
</gene>
<evidence type="ECO:0000256" key="2">
    <source>
        <dbReference type="ARBA" id="ARBA00004496"/>
    </source>
</evidence>
<feature type="compositionally biased region" description="Basic and acidic residues" evidence="9">
    <location>
        <begin position="296"/>
        <end position="327"/>
    </location>
</feature>
<dbReference type="EMBL" id="LWDF02000167">
    <property type="protein sequence ID" value="KAE8255194.1"/>
    <property type="molecule type" value="Genomic_DNA"/>
</dbReference>
<evidence type="ECO:0000256" key="3">
    <source>
        <dbReference type="ARBA" id="ARBA00005043"/>
    </source>
</evidence>
<organism evidence="10 11">
    <name type="scientific">Tilletia indica</name>
    <dbReference type="NCBI Taxonomy" id="43049"/>
    <lineage>
        <taxon>Eukaryota</taxon>
        <taxon>Fungi</taxon>
        <taxon>Dikarya</taxon>
        <taxon>Basidiomycota</taxon>
        <taxon>Ustilaginomycotina</taxon>
        <taxon>Exobasidiomycetes</taxon>
        <taxon>Tilletiales</taxon>
        <taxon>Tilletiaceae</taxon>
        <taxon>Tilletia</taxon>
    </lineage>
</organism>
<dbReference type="Gene3D" id="3.40.50.300">
    <property type="entry name" value="P-loop containing nucleotide triphosphate hydrolases"/>
    <property type="match status" value="1"/>
</dbReference>
<name>A0A177TUZ5_9BASI</name>
<dbReference type="InterPro" id="IPR027417">
    <property type="entry name" value="P-loop_NTPase"/>
</dbReference>
<proteinExistence type="inferred from homology"/>
<dbReference type="Proteomes" id="UP000077521">
    <property type="component" value="Unassembled WGS sequence"/>
</dbReference>